<evidence type="ECO:0000313" key="3">
    <source>
        <dbReference type="Proteomes" id="UP000215914"/>
    </source>
</evidence>
<name>A0A251UG39_HELAN</name>
<keyword evidence="3" id="KW-1185">Reference proteome</keyword>
<feature type="compositionally biased region" description="Polar residues" evidence="1">
    <location>
        <begin position="23"/>
        <end position="35"/>
    </location>
</feature>
<sequence>MHFRSHQNPKVNKRQLTRFTIEPSRNPSNFSRLDPQPNQLRLVKVKVNLKPSTHIKTPQNFHIMPTHIFSKLHI</sequence>
<gene>
    <name evidence="2" type="ORF">HannXRQ_Chr07g0202231</name>
</gene>
<evidence type="ECO:0000256" key="1">
    <source>
        <dbReference type="SAM" id="MobiDB-lite"/>
    </source>
</evidence>
<proteinExistence type="predicted"/>
<accession>A0A251UG39</accession>
<evidence type="ECO:0000313" key="2">
    <source>
        <dbReference type="EMBL" id="OTG21261.1"/>
    </source>
</evidence>
<dbReference type="Proteomes" id="UP000215914">
    <property type="component" value="Chromosome 7"/>
</dbReference>
<feature type="compositionally biased region" description="Basic residues" evidence="1">
    <location>
        <begin position="1"/>
        <end position="16"/>
    </location>
</feature>
<dbReference type="AlphaFoldDB" id="A0A251UG39"/>
<organism evidence="2 3">
    <name type="scientific">Helianthus annuus</name>
    <name type="common">Common sunflower</name>
    <dbReference type="NCBI Taxonomy" id="4232"/>
    <lineage>
        <taxon>Eukaryota</taxon>
        <taxon>Viridiplantae</taxon>
        <taxon>Streptophyta</taxon>
        <taxon>Embryophyta</taxon>
        <taxon>Tracheophyta</taxon>
        <taxon>Spermatophyta</taxon>
        <taxon>Magnoliopsida</taxon>
        <taxon>eudicotyledons</taxon>
        <taxon>Gunneridae</taxon>
        <taxon>Pentapetalae</taxon>
        <taxon>asterids</taxon>
        <taxon>campanulids</taxon>
        <taxon>Asterales</taxon>
        <taxon>Asteraceae</taxon>
        <taxon>Asteroideae</taxon>
        <taxon>Heliantheae alliance</taxon>
        <taxon>Heliantheae</taxon>
        <taxon>Helianthus</taxon>
    </lineage>
</organism>
<reference evidence="3" key="1">
    <citation type="journal article" date="2017" name="Nature">
        <title>The sunflower genome provides insights into oil metabolism, flowering and Asterid evolution.</title>
        <authorList>
            <person name="Badouin H."/>
            <person name="Gouzy J."/>
            <person name="Grassa C.J."/>
            <person name="Murat F."/>
            <person name="Staton S.E."/>
            <person name="Cottret L."/>
            <person name="Lelandais-Briere C."/>
            <person name="Owens G.L."/>
            <person name="Carrere S."/>
            <person name="Mayjonade B."/>
            <person name="Legrand L."/>
            <person name="Gill N."/>
            <person name="Kane N.C."/>
            <person name="Bowers J.E."/>
            <person name="Hubner S."/>
            <person name="Bellec A."/>
            <person name="Berard A."/>
            <person name="Berges H."/>
            <person name="Blanchet N."/>
            <person name="Boniface M.C."/>
            <person name="Brunel D."/>
            <person name="Catrice O."/>
            <person name="Chaidir N."/>
            <person name="Claudel C."/>
            <person name="Donnadieu C."/>
            <person name="Faraut T."/>
            <person name="Fievet G."/>
            <person name="Helmstetter N."/>
            <person name="King M."/>
            <person name="Knapp S.J."/>
            <person name="Lai Z."/>
            <person name="Le Paslier M.C."/>
            <person name="Lippi Y."/>
            <person name="Lorenzon L."/>
            <person name="Mandel J.R."/>
            <person name="Marage G."/>
            <person name="Marchand G."/>
            <person name="Marquand E."/>
            <person name="Bret-Mestries E."/>
            <person name="Morien E."/>
            <person name="Nambeesan S."/>
            <person name="Nguyen T."/>
            <person name="Pegot-Espagnet P."/>
            <person name="Pouilly N."/>
            <person name="Raftis F."/>
            <person name="Sallet E."/>
            <person name="Schiex T."/>
            <person name="Thomas J."/>
            <person name="Vandecasteele C."/>
            <person name="Vares D."/>
            <person name="Vear F."/>
            <person name="Vautrin S."/>
            <person name="Crespi M."/>
            <person name="Mangin B."/>
            <person name="Burke J.M."/>
            <person name="Salse J."/>
            <person name="Munos S."/>
            <person name="Vincourt P."/>
            <person name="Rieseberg L.H."/>
            <person name="Langlade N.B."/>
        </authorList>
    </citation>
    <scope>NUCLEOTIDE SEQUENCE [LARGE SCALE GENOMIC DNA]</scope>
    <source>
        <strain evidence="3">cv. SF193</strain>
    </source>
</reference>
<dbReference type="InParanoid" id="A0A251UG39"/>
<feature type="region of interest" description="Disordered" evidence="1">
    <location>
        <begin position="1"/>
        <end position="35"/>
    </location>
</feature>
<protein>
    <submittedName>
        <fullName evidence="2">Uncharacterized protein</fullName>
    </submittedName>
</protein>
<dbReference type="EMBL" id="CM007896">
    <property type="protein sequence ID" value="OTG21261.1"/>
    <property type="molecule type" value="Genomic_DNA"/>
</dbReference>